<feature type="region of interest" description="Disordered" evidence="3">
    <location>
        <begin position="228"/>
        <end position="258"/>
    </location>
</feature>
<evidence type="ECO:0000256" key="1">
    <source>
        <dbReference type="ARBA" id="ARBA00023242"/>
    </source>
</evidence>
<evidence type="ECO:0000313" key="6">
    <source>
        <dbReference type="RefSeq" id="XP_010257451.1"/>
    </source>
</evidence>
<feature type="compositionally biased region" description="Basic and acidic residues" evidence="3">
    <location>
        <begin position="244"/>
        <end position="255"/>
    </location>
</feature>
<protein>
    <submittedName>
        <fullName evidence="6">Uncharacterized protein LOC104597546 isoform X1</fullName>
    </submittedName>
</protein>
<name>A0A1U7ZYP4_NELNU</name>
<dbReference type="GeneID" id="104597546"/>
<sequence length="371" mass="41080">MWIRKRCPPRSPPSPPLPPIARSSMGIPAARAPQGLHSGRSFAVVEENRRIGWSCINLPRNNPLHHLGINDPLPLHLSQTITMGTKQRDEVEKDAAEKTLMIPNADCGISYRQQKTALLALPFDSTPQGFSGFVDAERETEMEIIPPKKRKGTYCLVAEEEETVREPVTLPTIVKDETAGGKGNKPDNHGVPLLVESETMDDSVREFKEETTVIDEGRETVAETVDKGTQTDFNGDAGGKSNGIKKETNGEENYPKKRRKRGTVLLEGSRCSRVNGRGWRCRQMTMVGYSLCQHHLGKGRIKSIDSIGSTDVSVTSGPKKGANNQLPCDSSLVMKYLHHLEFSGDHQGEEKPRGGGRRGRSRCRCRCRCRC</sequence>
<dbReference type="Proteomes" id="UP000189703">
    <property type="component" value="Unplaced"/>
</dbReference>
<dbReference type="OrthoDB" id="686202at2759"/>
<gene>
    <name evidence="6" type="primary">LOC104597546</name>
</gene>
<comment type="caution">
    <text evidence="2">Lacks conserved residue(s) required for the propagation of feature annotation.</text>
</comment>
<dbReference type="KEGG" id="nnu:104597546"/>
<proteinExistence type="predicted"/>
<reference evidence="6" key="1">
    <citation type="submission" date="2025-08" db="UniProtKB">
        <authorList>
            <consortium name="RefSeq"/>
        </authorList>
    </citation>
    <scope>IDENTIFICATION</scope>
</reference>
<evidence type="ECO:0000256" key="3">
    <source>
        <dbReference type="SAM" id="MobiDB-lite"/>
    </source>
</evidence>
<accession>A0A1U7ZYP4</accession>
<keyword evidence="1" id="KW-0539">Nucleus</keyword>
<keyword evidence="5" id="KW-1185">Reference proteome</keyword>
<feature type="region of interest" description="Disordered" evidence="3">
    <location>
        <begin position="1"/>
        <end position="25"/>
    </location>
</feature>
<dbReference type="PROSITE" id="PS51667">
    <property type="entry name" value="WRC"/>
    <property type="match status" value="1"/>
</dbReference>
<evidence type="ECO:0000256" key="2">
    <source>
        <dbReference type="PROSITE-ProRule" id="PRU01002"/>
    </source>
</evidence>
<evidence type="ECO:0000313" key="5">
    <source>
        <dbReference type="Proteomes" id="UP000189703"/>
    </source>
</evidence>
<feature type="domain" description="WRC" evidence="4">
    <location>
        <begin position="265"/>
        <end position="309"/>
    </location>
</feature>
<dbReference type="InterPro" id="IPR014977">
    <property type="entry name" value="WRC_dom"/>
</dbReference>
<dbReference type="AlphaFoldDB" id="A0A1U7ZYP4"/>
<dbReference type="InParanoid" id="A0A1U7ZYP4"/>
<evidence type="ECO:0000259" key="4">
    <source>
        <dbReference type="PROSITE" id="PS51667"/>
    </source>
</evidence>
<dbReference type="RefSeq" id="XP_010257451.1">
    <property type="nucleotide sequence ID" value="XM_010259149.2"/>
</dbReference>
<dbReference type="PANTHER" id="PTHR34122">
    <property type="entry name" value="EXPRESSED PROTEIN-RELATED"/>
    <property type="match status" value="1"/>
</dbReference>
<dbReference type="PANTHER" id="PTHR34122:SF1">
    <property type="entry name" value="EXPRESSED PROTEIN"/>
    <property type="match status" value="1"/>
</dbReference>
<organism evidence="5 6">
    <name type="scientific">Nelumbo nucifera</name>
    <name type="common">Sacred lotus</name>
    <dbReference type="NCBI Taxonomy" id="4432"/>
    <lineage>
        <taxon>Eukaryota</taxon>
        <taxon>Viridiplantae</taxon>
        <taxon>Streptophyta</taxon>
        <taxon>Embryophyta</taxon>
        <taxon>Tracheophyta</taxon>
        <taxon>Spermatophyta</taxon>
        <taxon>Magnoliopsida</taxon>
        <taxon>Proteales</taxon>
        <taxon>Nelumbonaceae</taxon>
        <taxon>Nelumbo</taxon>
    </lineage>
</organism>
<feature type="compositionally biased region" description="Pro residues" evidence="3">
    <location>
        <begin position="9"/>
        <end position="19"/>
    </location>
</feature>
<dbReference type="Pfam" id="PF08879">
    <property type="entry name" value="WRC"/>
    <property type="match status" value="1"/>
</dbReference>